<dbReference type="PANTHER" id="PTHR22990">
    <property type="entry name" value="F-BOX ONLY PROTEIN"/>
    <property type="match status" value="1"/>
</dbReference>
<dbReference type="InterPro" id="IPR011050">
    <property type="entry name" value="Pectin_lyase_fold/virulence"/>
</dbReference>
<dbReference type="InterPro" id="IPR026464">
    <property type="entry name" value="NosD_copper_fam"/>
</dbReference>
<gene>
    <name evidence="6" type="ORF">OEZ60_12475</name>
</gene>
<comment type="caution">
    <text evidence="6">The sequence shown here is derived from an EMBL/GenBank/DDBJ whole genome shotgun (WGS) entry which is preliminary data.</text>
</comment>
<dbReference type="EMBL" id="JAOVQO010000011">
    <property type="protein sequence ID" value="MCU9848818.1"/>
    <property type="molecule type" value="Genomic_DNA"/>
</dbReference>
<accession>A0ABT2X4E5</accession>
<dbReference type="InterPro" id="IPR012334">
    <property type="entry name" value="Pectin_lyas_fold"/>
</dbReference>
<evidence type="ECO:0000259" key="5">
    <source>
        <dbReference type="SMART" id="SM00722"/>
    </source>
</evidence>
<feature type="domain" description="Carbohydrate-binding/sugar hydrolysis" evidence="5">
    <location>
        <begin position="42"/>
        <end position="182"/>
    </location>
</feature>
<dbReference type="InterPro" id="IPR006633">
    <property type="entry name" value="Carb-bd_sugar_hydrolysis-dom"/>
</dbReference>
<dbReference type="InterPro" id="IPR022441">
    <property type="entry name" value="Para_beta_helix_rpt-2"/>
</dbReference>
<dbReference type="SMART" id="SM00710">
    <property type="entry name" value="PbH1"/>
    <property type="match status" value="9"/>
</dbReference>
<comment type="pathway">
    <text evidence="1">Protein modification; protein ubiquitination.</text>
</comment>
<sequence length="416" mass="44938">MMLLRALLILLALPAAAAEWDVAPGALSETLARAEAGDTLLLRPGTYRETVAVDRAVTIEGGGKAVIDGGGKGTVITVTAPDVTLSGLTVIGSGASHETLDSGIKLTKGATGAVVRGNVLKGNLHGVDVHGARDALVAGNLIEGRQDRHMNARGNGVYVWNAPGAVVERNDIRWGRDGIFVNTSKRNIFRDNRFRELRFAVHYMYANFSEVTGNLSIGNDLGYAVMFSRRVKVADNISIGDREHGVMLNYANDGIVTGNLVRGVKDRCAFLYNANKNTFSGNRFEGCEIGIHFTAGSEGNTITGNAFIGNRTQVKYVSTRWVEWSDEGRGNYWSDFAAYDVNGDGIADTPYRPNDSMDHVLWTQPSAKLLLGSPAVQLVRWSQSAFPALLPGGVVDSHALMRPVEIPVPEWEMNHD</sequence>
<dbReference type="Proteomes" id="UP001209535">
    <property type="component" value="Unassembled WGS sequence"/>
</dbReference>
<dbReference type="InterPro" id="IPR006626">
    <property type="entry name" value="PbH1"/>
</dbReference>
<dbReference type="SUPFAM" id="SSF51126">
    <property type="entry name" value="Pectin lyase-like"/>
    <property type="match status" value="1"/>
</dbReference>
<proteinExistence type="predicted"/>
<dbReference type="SMART" id="SM00722">
    <property type="entry name" value="CASH"/>
    <property type="match status" value="2"/>
</dbReference>
<name>A0ABT2X4E5_9RHOB</name>
<dbReference type="NCBIfam" id="TIGR03804">
    <property type="entry name" value="para_beta_helix"/>
    <property type="match status" value="1"/>
</dbReference>
<protein>
    <submittedName>
        <fullName evidence="6">Nitrous oxide reductase family maturation protein NosD</fullName>
    </submittedName>
</protein>
<dbReference type="NCBIfam" id="TIGR04247">
    <property type="entry name" value="NosD_copper_fam"/>
    <property type="match status" value="1"/>
</dbReference>
<feature type="domain" description="Carbohydrate-binding/sugar hydrolysis" evidence="5">
    <location>
        <begin position="188"/>
        <end position="349"/>
    </location>
</feature>
<dbReference type="Pfam" id="PF05048">
    <property type="entry name" value="NosD"/>
    <property type="match status" value="1"/>
</dbReference>
<keyword evidence="4" id="KW-0732">Signal</keyword>
<evidence type="ECO:0000313" key="7">
    <source>
        <dbReference type="Proteomes" id="UP001209535"/>
    </source>
</evidence>
<keyword evidence="2" id="KW-0677">Repeat</keyword>
<keyword evidence="7" id="KW-1185">Reference proteome</keyword>
<evidence type="ECO:0000256" key="4">
    <source>
        <dbReference type="SAM" id="SignalP"/>
    </source>
</evidence>
<dbReference type="RefSeq" id="WP_263336633.1">
    <property type="nucleotide sequence ID" value="NZ_JAOVQO010000011.1"/>
</dbReference>
<feature type="signal peptide" evidence="4">
    <location>
        <begin position="1"/>
        <end position="17"/>
    </location>
</feature>
<dbReference type="PANTHER" id="PTHR22990:SF15">
    <property type="entry name" value="F-BOX ONLY PROTEIN 10"/>
    <property type="match status" value="1"/>
</dbReference>
<organism evidence="6 7">
    <name type="scientific">Albidovulum salinarum</name>
    <dbReference type="NCBI Taxonomy" id="2984153"/>
    <lineage>
        <taxon>Bacteria</taxon>
        <taxon>Pseudomonadati</taxon>
        <taxon>Pseudomonadota</taxon>
        <taxon>Alphaproteobacteria</taxon>
        <taxon>Rhodobacterales</taxon>
        <taxon>Paracoccaceae</taxon>
        <taxon>Albidovulum</taxon>
    </lineage>
</organism>
<evidence type="ECO:0000313" key="6">
    <source>
        <dbReference type="EMBL" id="MCU9848818.1"/>
    </source>
</evidence>
<dbReference type="InterPro" id="IPR051550">
    <property type="entry name" value="SCF-Subunits/Alg-Epimerases"/>
</dbReference>
<evidence type="ECO:0000256" key="3">
    <source>
        <dbReference type="ARBA" id="ARBA00022786"/>
    </source>
</evidence>
<evidence type="ECO:0000256" key="2">
    <source>
        <dbReference type="ARBA" id="ARBA00022737"/>
    </source>
</evidence>
<dbReference type="InterPro" id="IPR007742">
    <property type="entry name" value="NosD_dom"/>
</dbReference>
<dbReference type="Gene3D" id="2.160.20.10">
    <property type="entry name" value="Single-stranded right-handed beta-helix, Pectin lyase-like"/>
    <property type="match status" value="2"/>
</dbReference>
<feature type="chain" id="PRO_5047529897" evidence="4">
    <location>
        <begin position="18"/>
        <end position="416"/>
    </location>
</feature>
<evidence type="ECO:0000256" key="1">
    <source>
        <dbReference type="ARBA" id="ARBA00004906"/>
    </source>
</evidence>
<reference evidence="6 7" key="1">
    <citation type="submission" date="2022-10" db="EMBL/GenBank/DDBJ databases">
        <title>Defluviimonas sp. nov., isolated from ocean surface sediments.</title>
        <authorList>
            <person name="He W."/>
            <person name="Wang L."/>
            <person name="Zhang D.-F."/>
        </authorList>
    </citation>
    <scope>NUCLEOTIDE SEQUENCE [LARGE SCALE GENOMIC DNA]</scope>
    <source>
        <strain evidence="6 7">WL0024</strain>
    </source>
</reference>
<keyword evidence="3" id="KW-0833">Ubl conjugation pathway</keyword>